<keyword evidence="1" id="KW-0472">Membrane</keyword>
<dbReference type="EMBL" id="JYIX01000028">
    <property type="protein sequence ID" value="KJL34389.1"/>
    <property type="molecule type" value="Genomic_DNA"/>
</dbReference>
<keyword evidence="3" id="KW-1185">Reference proteome</keyword>
<protein>
    <recommendedName>
        <fullName evidence="4">SdpI/YhfL protein family protein</fullName>
    </recommendedName>
</protein>
<reference evidence="2 3" key="1">
    <citation type="submission" date="2015-02" db="EMBL/GenBank/DDBJ databases">
        <title>Draft genome sequences of ten Microbacterium spp. with emphasis on heavy metal contaminated environments.</title>
        <authorList>
            <person name="Corretto E."/>
        </authorList>
    </citation>
    <scope>NUCLEOTIDE SEQUENCE [LARGE SCALE GENOMIC DNA]</scope>
    <source>
        <strain evidence="2 3">ARN176</strain>
    </source>
</reference>
<accession>A0A0F0LNW9</accession>
<organism evidence="2 3">
    <name type="scientific">Microbacterium azadirachtae</name>
    <dbReference type="NCBI Taxonomy" id="582680"/>
    <lineage>
        <taxon>Bacteria</taxon>
        <taxon>Bacillati</taxon>
        <taxon>Actinomycetota</taxon>
        <taxon>Actinomycetes</taxon>
        <taxon>Micrococcales</taxon>
        <taxon>Microbacteriaceae</taxon>
        <taxon>Microbacterium</taxon>
    </lineage>
</organism>
<keyword evidence="1" id="KW-1133">Transmembrane helix</keyword>
<name>A0A0F0LNW9_9MICO</name>
<dbReference type="Pfam" id="PF13630">
    <property type="entry name" value="SdpI"/>
    <property type="match status" value="1"/>
</dbReference>
<dbReference type="Proteomes" id="UP000033740">
    <property type="component" value="Unassembled WGS sequence"/>
</dbReference>
<dbReference type="RefSeq" id="WP_045271010.1">
    <property type="nucleotide sequence ID" value="NZ_JYIX01000028.1"/>
</dbReference>
<evidence type="ECO:0000313" key="2">
    <source>
        <dbReference type="EMBL" id="KJL34389.1"/>
    </source>
</evidence>
<dbReference type="STRING" id="582680.RS86_00875"/>
<evidence type="ECO:0000256" key="1">
    <source>
        <dbReference type="SAM" id="Phobius"/>
    </source>
</evidence>
<evidence type="ECO:0000313" key="3">
    <source>
        <dbReference type="Proteomes" id="UP000033740"/>
    </source>
</evidence>
<proteinExistence type="predicted"/>
<feature type="transmembrane region" description="Helical" evidence="1">
    <location>
        <begin position="56"/>
        <end position="77"/>
    </location>
</feature>
<dbReference type="PATRIC" id="fig|582680.6.peg.900"/>
<comment type="caution">
    <text evidence="2">The sequence shown here is derived from an EMBL/GenBank/DDBJ whole genome shotgun (WGS) entry which is preliminary data.</text>
</comment>
<gene>
    <name evidence="2" type="ORF">RS86_00875</name>
</gene>
<keyword evidence="1" id="KW-0812">Transmembrane</keyword>
<dbReference type="AlphaFoldDB" id="A0A0F0LNW9"/>
<dbReference type="InterPro" id="IPR025962">
    <property type="entry name" value="SdpI/YhfL"/>
</dbReference>
<sequence length="114" mass="11572">MTTAVAILFLILAVLGVITIALAAAGILGRNRIIGIRTAATLSSDQAWKRAHRAGLLPAGAGASVCALFAITAIVLVETQRSEIVAEVMVGCSIAAILAGGVWSTIRASRHAAP</sequence>
<feature type="transmembrane region" description="Helical" evidence="1">
    <location>
        <begin position="84"/>
        <end position="106"/>
    </location>
</feature>
<evidence type="ECO:0008006" key="4">
    <source>
        <dbReference type="Google" id="ProtNLM"/>
    </source>
</evidence>